<dbReference type="AlphaFoldDB" id="U9TZ42"/>
<dbReference type="EMBL" id="KI285833">
    <property type="protein sequence ID" value="ESA11588.1"/>
    <property type="molecule type" value="Genomic_DNA"/>
</dbReference>
<dbReference type="GO" id="GO:0098703">
    <property type="term" value="P:calcium ion import across plasma membrane"/>
    <property type="evidence" value="ECO:0007669"/>
    <property type="project" value="TreeGrafter"/>
</dbReference>
<evidence type="ECO:0000256" key="3">
    <source>
        <dbReference type="SAM" id="Phobius"/>
    </source>
</evidence>
<dbReference type="PANTHER" id="PTHR10582">
    <property type="entry name" value="TRANSIENT RECEPTOR POTENTIAL ION CHANNEL PROTEIN"/>
    <property type="match status" value="1"/>
</dbReference>
<evidence type="ECO:0008006" key="5">
    <source>
        <dbReference type="Google" id="ProtNLM"/>
    </source>
</evidence>
<dbReference type="GO" id="GO:0005886">
    <property type="term" value="C:plasma membrane"/>
    <property type="evidence" value="ECO:0007669"/>
    <property type="project" value="TreeGrafter"/>
</dbReference>
<evidence type="ECO:0000256" key="2">
    <source>
        <dbReference type="SAM" id="Coils"/>
    </source>
</evidence>
<protein>
    <recommendedName>
        <fullName evidence="5">Ion transport domain-containing protein</fullName>
    </recommendedName>
</protein>
<keyword evidence="2" id="KW-0175">Coiled coil</keyword>
<feature type="transmembrane region" description="Helical" evidence="3">
    <location>
        <begin position="830"/>
        <end position="851"/>
    </location>
</feature>
<dbReference type="VEuPathDB" id="FungiDB:RhiirFUN_017035"/>
<dbReference type="HOGENOM" id="CLU_305680_0_0_1"/>
<feature type="coiled-coil region" evidence="2">
    <location>
        <begin position="922"/>
        <end position="956"/>
    </location>
</feature>
<name>U9TZ42_RHIID</name>
<gene>
    <name evidence="4" type="ORF">GLOINDRAFT_96738</name>
</gene>
<accession>U9TZ42</accession>
<dbReference type="SUPFAM" id="SSF69322">
    <property type="entry name" value="Tricorn protease domain 2"/>
    <property type="match status" value="1"/>
</dbReference>
<dbReference type="InterPro" id="IPR024862">
    <property type="entry name" value="TRPV"/>
</dbReference>
<evidence type="ECO:0000313" key="4">
    <source>
        <dbReference type="EMBL" id="ESA11588.1"/>
    </source>
</evidence>
<keyword evidence="1" id="KW-0677">Repeat</keyword>
<dbReference type="PANTHER" id="PTHR10582:SF2">
    <property type="entry name" value="INACTIVE"/>
    <property type="match status" value="1"/>
</dbReference>
<organism evidence="4">
    <name type="scientific">Rhizophagus irregularis (strain DAOM 181602 / DAOM 197198 / MUCL 43194)</name>
    <name type="common">Arbuscular mycorrhizal fungus</name>
    <name type="synonym">Glomus intraradices</name>
    <dbReference type="NCBI Taxonomy" id="747089"/>
    <lineage>
        <taxon>Eukaryota</taxon>
        <taxon>Fungi</taxon>
        <taxon>Fungi incertae sedis</taxon>
        <taxon>Mucoromycota</taxon>
        <taxon>Glomeromycotina</taxon>
        <taxon>Glomeromycetes</taxon>
        <taxon>Glomerales</taxon>
        <taxon>Glomeraceae</taxon>
        <taxon>Rhizophagus</taxon>
    </lineage>
</organism>
<reference evidence="4" key="1">
    <citation type="submission" date="2013-07" db="EMBL/GenBank/DDBJ databases">
        <title>The genome of an arbuscular mycorrhizal fungus provides insights into the evolution of the oldest plant symbiosis.</title>
        <authorList>
            <consortium name="DOE Joint Genome Institute"/>
            <person name="Tisserant E."/>
            <person name="Malbreil M."/>
            <person name="Kuo A."/>
            <person name="Kohler A."/>
            <person name="Symeonidi A."/>
            <person name="Balestrini R."/>
            <person name="Charron P."/>
            <person name="Duensing N."/>
            <person name="Frei-dit-Frey N."/>
            <person name="Gianinazzi-Pearson V."/>
            <person name="Gilbert B."/>
            <person name="Handa Y."/>
            <person name="Hijri M."/>
            <person name="Kaul R."/>
            <person name="Kawaguchi M."/>
            <person name="Krajinski F."/>
            <person name="Lammers P."/>
            <person name="Lapierre D."/>
            <person name="Masclaux F.G."/>
            <person name="Murat C."/>
            <person name="Morin E."/>
            <person name="Ndikumana S."/>
            <person name="Pagni M."/>
            <person name="Petitpierre D."/>
            <person name="Requena N."/>
            <person name="Rosikiewicz P."/>
            <person name="Riley R."/>
            <person name="Saito K."/>
            <person name="San Clemente H."/>
            <person name="Shapiro H."/>
            <person name="van Tuinen D."/>
            <person name="Becard G."/>
            <person name="Bonfante P."/>
            <person name="Paszkowski U."/>
            <person name="Shachar-Hill Y."/>
            <person name="Young J.P."/>
            <person name="Sanders I.R."/>
            <person name="Henrissat B."/>
            <person name="Rensing S.A."/>
            <person name="Grigoriev I.V."/>
            <person name="Corradi N."/>
            <person name="Roux C."/>
            <person name="Martin F."/>
        </authorList>
    </citation>
    <scope>NUCLEOTIDE SEQUENCE</scope>
    <source>
        <strain evidence="4">DAOM 197198</strain>
    </source>
</reference>
<evidence type="ECO:0000256" key="1">
    <source>
        <dbReference type="ARBA" id="ARBA00022737"/>
    </source>
</evidence>
<keyword evidence="3" id="KW-0812">Transmembrane</keyword>
<dbReference type="GO" id="GO:0005216">
    <property type="term" value="F:monoatomic ion channel activity"/>
    <property type="evidence" value="ECO:0007669"/>
    <property type="project" value="InterPro"/>
</dbReference>
<keyword evidence="3" id="KW-1133">Transmembrane helix</keyword>
<proteinExistence type="predicted"/>
<feature type="transmembrane region" description="Helical" evidence="3">
    <location>
        <begin position="771"/>
        <end position="793"/>
    </location>
</feature>
<feature type="transmembrane region" description="Helical" evidence="3">
    <location>
        <begin position="707"/>
        <end position="725"/>
    </location>
</feature>
<sequence>MAQNLPSQKIHTTEITAVTISQDGKFITSFSKLDEIVALWNYPTGLNTPVTLELNYLKKNKKVDIKMIIDTKNKVTCEFDLTMSKKLLYDNHLFIILYSSECDKPMILDDEMEYFSPDCLKDVFGRAEFLADGEMLVFTLNPLTNKNYAIFRQWEPHNIFDVIDIDTGKCYLRIMPAQGDLLAFKTSLGGLHVYDLCSGLAVMSKKLIFPCDFQFVNGGKNLLIINFDKKKEHILATLYNARSGTELAHVALSQSNTKNVRIINEEQLLVVSSNLNHNILIVDEWNWINMFRKQPIQYTDVFTSNYKDDRDLITGYKVEKYPSFSPSVKLVRDFLDVNVPLGKLVLDESCSEYVISSRSLQIRFASGVKLFCIDEQNIILVSSRMIILFYAIDNDMRKLVWRPPHYLLNINKFSYQCINDFSNGRILWIDITYGDSMKNYYTIIPLDVAISGHDLPDEWMQHSCECQGPVEFLNLLSIKLYKHCNTFNSAKTICNLIRYKRKSCSIIIINQQFGFNGENPLTIAILEFKSVEIQQLLDYCMYHCIHDGQPGFMSIVIDALPELARHYPKILDKLMKQCTCVKIPPIIWKLKPEKYDSIHENLWGDKFDGSVFMTNSKKHFLNTLFDKWETIPQHSATYCFVPLPGLCTYLEINYPCHWLTIFLNTLIPLHPSIFVKLTRLHPFEAFKYSPFEAIVKFKWHAFARWRFFQLFFLYLVHFGLFISAVNTNPFILPVITGSLKHGDNVAPSELQSLSVLSLWIFVAAQLRVFKGIGVIIAAFILFAFANSLMILLLEDPNFTSFDNSLKNVWSMFLCDYDSLKQWTDNRLVDIYKIVFSFSTTIILMNILIAILSDTYEKTINYARTVWVIKRAEIIIDIELSWMMPSERQNRNYFPWSIIYEAFTEDVDKWSKKSDAPIPCEMNDEVKDVIAKIRDEIDEIKDEIIKFKDELKQSLSEFQKFHTKVVEQEIK</sequence>
<keyword evidence="3" id="KW-0472">Membrane</keyword>